<organism evidence="1 2">
    <name type="scientific">Parvularcula dongshanensis</name>
    <dbReference type="NCBI Taxonomy" id="1173995"/>
    <lineage>
        <taxon>Bacteria</taxon>
        <taxon>Pseudomonadati</taxon>
        <taxon>Pseudomonadota</taxon>
        <taxon>Alphaproteobacteria</taxon>
        <taxon>Parvularculales</taxon>
        <taxon>Parvularculaceae</taxon>
        <taxon>Parvularcula</taxon>
    </lineage>
</organism>
<dbReference type="Proteomes" id="UP000563524">
    <property type="component" value="Unassembled WGS sequence"/>
</dbReference>
<gene>
    <name evidence="1" type="ORF">GGQ59_002178</name>
</gene>
<dbReference type="AlphaFoldDB" id="A0A840I5U3"/>
<keyword evidence="1" id="KW-0966">Cell projection</keyword>
<evidence type="ECO:0000313" key="2">
    <source>
        <dbReference type="Proteomes" id="UP000563524"/>
    </source>
</evidence>
<reference evidence="1 2" key="1">
    <citation type="submission" date="2020-08" db="EMBL/GenBank/DDBJ databases">
        <title>Genomic Encyclopedia of Type Strains, Phase IV (KMG-IV): sequencing the most valuable type-strain genomes for metagenomic binning, comparative biology and taxonomic classification.</title>
        <authorList>
            <person name="Goeker M."/>
        </authorList>
    </citation>
    <scope>NUCLEOTIDE SEQUENCE [LARGE SCALE GENOMIC DNA]</scope>
    <source>
        <strain evidence="1 2">DSM 102850</strain>
    </source>
</reference>
<proteinExistence type="predicted"/>
<dbReference type="RefSeq" id="WP_183818433.1">
    <property type="nucleotide sequence ID" value="NZ_JACHOB010000004.1"/>
</dbReference>
<evidence type="ECO:0000313" key="1">
    <source>
        <dbReference type="EMBL" id="MBB4659641.1"/>
    </source>
</evidence>
<dbReference type="EMBL" id="JACHOB010000004">
    <property type="protein sequence ID" value="MBB4659641.1"/>
    <property type="molecule type" value="Genomic_DNA"/>
</dbReference>
<sequence>MIGSKLGMLDIARAMATHATEAQRVAATNIAQADTPGYKARAAESFAEAYRAGRATPQVSIDKTAASDPNGNSVSLEAQVMALSQARGEHDLALGVWDQALSLYRTVLGRGR</sequence>
<accession>A0A840I5U3</accession>
<protein>
    <submittedName>
        <fullName evidence="1">Flagellar basal-body rod protein FlgB</fullName>
    </submittedName>
</protein>
<name>A0A840I5U3_9PROT</name>
<keyword evidence="1" id="KW-0282">Flagellum</keyword>
<comment type="caution">
    <text evidence="1">The sequence shown here is derived from an EMBL/GenBank/DDBJ whole genome shotgun (WGS) entry which is preliminary data.</text>
</comment>
<keyword evidence="2" id="KW-1185">Reference proteome</keyword>
<keyword evidence="1" id="KW-0969">Cilium</keyword>